<proteinExistence type="predicted"/>
<evidence type="ECO:0000313" key="3">
    <source>
        <dbReference type="Proteomes" id="UP001157379"/>
    </source>
</evidence>
<feature type="transmembrane region" description="Helical" evidence="1">
    <location>
        <begin position="24"/>
        <end position="51"/>
    </location>
</feature>
<reference evidence="2" key="1">
    <citation type="journal article" date="2023" name="Gut Microbes">
        <title>Characterization of Bifidobacterium kashiwanohense that utilizes both milk- and plant-derived oligosaccharides.</title>
        <authorList>
            <person name="Orihara K."/>
            <person name="Yahagi K."/>
            <person name="Saito Y."/>
            <person name="Watanabe Y."/>
            <person name="Sasai T."/>
            <person name="Hara T."/>
            <person name="Tsukuda N."/>
            <person name="Oki K."/>
            <person name="Fujimoto J."/>
            <person name="Matsuki T."/>
        </authorList>
    </citation>
    <scope>NUCLEOTIDE SEQUENCE</scope>
    <source>
        <strain evidence="2">YIT 13057</strain>
    </source>
</reference>
<dbReference type="RefSeq" id="WP_134862912.1">
    <property type="nucleotide sequence ID" value="NZ_JAOPMD010000016.1"/>
</dbReference>
<organism evidence="2 3">
    <name type="scientific">Bifidobacterium catenulatum subsp. kashiwanohense</name>
    <dbReference type="NCBI Taxonomy" id="630129"/>
    <lineage>
        <taxon>Bacteria</taxon>
        <taxon>Bacillati</taxon>
        <taxon>Actinomycetota</taxon>
        <taxon>Actinomycetes</taxon>
        <taxon>Bifidobacteriales</taxon>
        <taxon>Bifidobacteriaceae</taxon>
        <taxon>Bifidobacterium</taxon>
    </lineage>
</organism>
<keyword evidence="1" id="KW-0812">Transmembrane</keyword>
<protein>
    <submittedName>
        <fullName evidence="2">Uncharacterized protein</fullName>
    </submittedName>
</protein>
<dbReference type="Proteomes" id="UP001157379">
    <property type="component" value="Unassembled WGS sequence"/>
</dbReference>
<dbReference type="EMBL" id="JAOPMD010000016">
    <property type="protein sequence ID" value="MDH7900000.1"/>
    <property type="molecule type" value="Genomic_DNA"/>
</dbReference>
<accession>A0AAJ1PAM0</accession>
<gene>
    <name evidence="2" type="ORF">OB936_07270</name>
</gene>
<sequence length="85" mass="9347">MPGTPRKGFKMLASYLDSLSDTDWLATIIQITLVVSVPGGIAISEAGTYVIRHHDRIRAAWRMAWHILKTGGPSPRVIRSAPHQA</sequence>
<reference evidence="2" key="2">
    <citation type="submission" date="2023-04" db="EMBL/GenBank/DDBJ databases">
        <authorList>
            <person name="Orihara K."/>
        </authorList>
    </citation>
    <scope>NUCLEOTIDE SEQUENCE</scope>
    <source>
        <strain evidence="2">YIT 13057</strain>
    </source>
</reference>
<keyword evidence="1" id="KW-1133">Transmembrane helix</keyword>
<comment type="caution">
    <text evidence="2">The sequence shown here is derived from an EMBL/GenBank/DDBJ whole genome shotgun (WGS) entry which is preliminary data.</text>
</comment>
<evidence type="ECO:0000256" key="1">
    <source>
        <dbReference type="SAM" id="Phobius"/>
    </source>
</evidence>
<evidence type="ECO:0000313" key="2">
    <source>
        <dbReference type="EMBL" id="MDH7900000.1"/>
    </source>
</evidence>
<dbReference type="AlphaFoldDB" id="A0AAJ1PAM0"/>
<keyword evidence="1" id="KW-0472">Membrane</keyword>
<name>A0AAJ1PAM0_9BIFI</name>